<dbReference type="GO" id="GO:0016491">
    <property type="term" value="F:oxidoreductase activity"/>
    <property type="evidence" value="ECO:0007669"/>
    <property type="project" value="TreeGrafter"/>
</dbReference>
<protein>
    <recommendedName>
        <fullName evidence="2">RING-type domain-containing protein</fullName>
    </recommendedName>
</protein>
<dbReference type="EMBL" id="HBFN01027239">
    <property type="protein sequence ID" value="CAD8802077.1"/>
    <property type="molecule type" value="Transcribed_RNA"/>
</dbReference>
<dbReference type="PROSITE" id="PS50089">
    <property type="entry name" value="ZF_RING_2"/>
    <property type="match status" value="1"/>
</dbReference>
<keyword evidence="1" id="KW-0863">Zinc-finger</keyword>
<reference evidence="3" key="1">
    <citation type="submission" date="2021-01" db="EMBL/GenBank/DDBJ databases">
        <authorList>
            <person name="Corre E."/>
            <person name="Pelletier E."/>
            <person name="Niang G."/>
            <person name="Scheremetjew M."/>
            <person name="Finn R."/>
            <person name="Kale V."/>
            <person name="Holt S."/>
            <person name="Cochrane G."/>
            <person name="Meng A."/>
            <person name="Brown T."/>
            <person name="Cohen L."/>
        </authorList>
    </citation>
    <scope>NUCLEOTIDE SEQUENCE</scope>
    <source>
        <strain evidence="3">CCMP443</strain>
    </source>
</reference>
<dbReference type="InterPro" id="IPR036291">
    <property type="entry name" value="NAD(P)-bd_dom_sf"/>
</dbReference>
<dbReference type="GO" id="GO:0006631">
    <property type="term" value="P:fatty acid metabolic process"/>
    <property type="evidence" value="ECO:0007669"/>
    <property type="project" value="InterPro"/>
</dbReference>
<dbReference type="PANTHER" id="PTHR48075">
    <property type="entry name" value="3-HYDROXYACYL-COA DEHYDROGENASE FAMILY PROTEIN"/>
    <property type="match status" value="1"/>
</dbReference>
<dbReference type="GO" id="GO:0008270">
    <property type="term" value="F:zinc ion binding"/>
    <property type="evidence" value="ECO:0007669"/>
    <property type="project" value="UniProtKB-KW"/>
</dbReference>
<keyword evidence="1" id="KW-0479">Metal-binding</keyword>
<dbReference type="Pfam" id="PF13920">
    <property type="entry name" value="zf-C3HC4_3"/>
    <property type="match status" value="1"/>
</dbReference>
<evidence type="ECO:0000313" key="3">
    <source>
        <dbReference type="EMBL" id="CAD8802077.1"/>
    </source>
</evidence>
<dbReference type="SMART" id="SM00184">
    <property type="entry name" value="RING"/>
    <property type="match status" value="1"/>
</dbReference>
<feature type="domain" description="RING-type" evidence="2">
    <location>
        <begin position="193"/>
        <end position="232"/>
    </location>
</feature>
<dbReference type="InterPro" id="IPR001841">
    <property type="entry name" value="Znf_RING"/>
</dbReference>
<keyword evidence="1" id="KW-0862">Zinc</keyword>
<dbReference type="Pfam" id="PF02737">
    <property type="entry name" value="3HCDH_N"/>
    <property type="match status" value="1"/>
</dbReference>
<proteinExistence type="predicted"/>
<sequence>MRADLKQLVDNRMLIPAERDDALDRITLVETLEAAVQAPLVIEVIYEDLQAKQDLFAKLEAACSDPGTVFASNSINYPIQDIASQPGIPPTRQVCGVRFLHPVFFMPPVEVSSVEDSMPSRLRAPVWDRLAKFHLTPFYAKANPGGYWRRKLDYGEVEKFHDAQRRRVRAVIQHEGEEVMSLPSRRPSVLGECSICLENLANCVLAPCGHDTLCMQCALTIRRGRRSCPTCREPIERVLEKEPDSRPGTAQPEAAKP</sequence>
<accession>A0A7S0YXI3</accession>
<dbReference type="GO" id="GO:0070403">
    <property type="term" value="F:NAD+ binding"/>
    <property type="evidence" value="ECO:0007669"/>
    <property type="project" value="InterPro"/>
</dbReference>
<dbReference type="InterPro" id="IPR006176">
    <property type="entry name" value="3-OHacyl-CoA_DH_NAD-bd"/>
</dbReference>
<gene>
    <name evidence="3" type="ORF">HTEP1355_LOCUS15752</name>
</gene>
<evidence type="ECO:0000259" key="2">
    <source>
        <dbReference type="PROSITE" id="PS50089"/>
    </source>
</evidence>
<dbReference type="Gene3D" id="3.30.40.10">
    <property type="entry name" value="Zinc/RING finger domain, C3HC4 (zinc finger)"/>
    <property type="match status" value="1"/>
</dbReference>
<evidence type="ECO:0000256" key="1">
    <source>
        <dbReference type="PROSITE-ProRule" id="PRU00175"/>
    </source>
</evidence>
<dbReference type="PANTHER" id="PTHR48075:SF5">
    <property type="entry name" value="3-HYDROXYBUTYRYL-COA DEHYDROGENASE"/>
    <property type="match status" value="1"/>
</dbReference>
<dbReference type="AlphaFoldDB" id="A0A7S0YXI3"/>
<name>A0A7S0YXI3_9CRYP</name>
<dbReference type="SUPFAM" id="SSF51735">
    <property type="entry name" value="NAD(P)-binding Rossmann-fold domains"/>
    <property type="match status" value="1"/>
</dbReference>
<dbReference type="InterPro" id="IPR013083">
    <property type="entry name" value="Znf_RING/FYVE/PHD"/>
</dbReference>
<dbReference type="Gene3D" id="3.40.50.720">
    <property type="entry name" value="NAD(P)-binding Rossmann-like Domain"/>
    <property type="match status" value="1"/>
</dbReference>
<organism evidence="3">
    <name type="scientific">Hemiselmis tepida</name>
    <dbReference type="NCBI Taxonomy" id="464990"/>
    <lineage>
        <taxon>Eukaryota</taxon>
        <taxon>Cryptophyceae</taxon>
        <taxon>Cryptomonadales</taxon>
        <taxon>Hemiselmidaceae</taxon>
        <taxon>Hemiselmis</taxon>
    </lineage>
</organism>
<dbReference type="SUPFAM" id="SSF57850">
    <property type="entry name" value="RING/U-box"/>
    <property type="match status" value="1"/>
</dbReference>